<dbReference type="NCBIfam" id="TIGR02243">
    <property type="entry name" value="putative baseplate assembly protein"/>
    <property type="match status" value="1"/>
</dbReference>
<evidence type="ECO:0000313" key="2">
    <source>
        <dbReference type="EMBL" id="MDQ0364114.1"/>
    </source>
</evidence>
<dbReference type="AlphaFoldDB" id="A0AAE4AVM3"/>
<dbReference type="CDD" id="cd00118">
    <property type="entry name" value="LysM"/>
    <property type="match status" value="1"/>
</dbReference>
<sequence>MTCTAAGCGCGDDPIATPLPSGGPPGRSTIAYRTGTYAAFLATMLRRLSGPAYPALHALTVRDTDDPAIALLDAAAVLGDILTFYSERIAHEGYLRTATDPRSLRLLGRLVGHLPRPGIAAGTVLAYTLDRDARTDADSAVTIPAGARAQSVPEQGEQPQPFETAEDLPARWSFNDLRVLLVVRDVTVDPRADVTIVGLERPPAPDLRAELRALIAEARENDRMFARSKIIRGYVTETLQPAADGDDLHLGLSAALAALPLSAAQPYPNIHGWLTGWLRPRLHELRRRARQAPNATTLTEALRLGEATNPATDGLGALLAGLRRSPAVPPAGSFALDRDPAALFGPGSDLGVQLLAALDPRLAETLYPAWRRIDLAAPPALHGIRVMRTVATPFGATAPLQPEFGEDGRVVRYVDWPLRGSQTAGATVTYRGDGRPERALLSWTESDSTVPAEVTLPESGPVNPVQLGPGTVTIAVQAPDIEGPPAGVTFTFDDALLGREVFVSRPIEGDAVQVRIGGVTHTVEPGRTVTADAGGLRLEITRTAQTVRFALSAALALDSRNVLALDAVHEGIGPESWVVVQRPGHALSMVVTRVISSRVVSRADFGITGKVTELVLADDWLDETDTQLAQIRDTTVYARGDALTPATEPVTDDVTGREIELDRLYEGLAPGRRLVVTGERTDLPETPGVPGTELSMIAAVRQHVDPDRPGETVHTFLTLAAPLSYTYKRDTVRLLANVVPASHGASRDEPIGSGDASLANQSFRLFQGPLTWLASDTPLGASSTLVVRVDGVRWHEVDSLAGRGPDERVYTTRTDDEDRTIVTFGDGVHGARLPTGYQNVRAVYRVGIGRDGNTGSGRITQLLTRPLWVSTVTNPVPATGGADPDGPGQARRNIPLSVTALDRLVSVADYEDFARARAGIGRAAARRIRTGSREVVHVTVAGVDDVPVGDLRPLRVSLATYGDPQLPVRVDAREPVLLVIAARVRVHPDHAWEVVEPAVRAALLDRLGFDRRELAQPAYLSEVIAAAQSVPGVDWVDVDLFGGVPGSLTPSDLDDLFTQLAGVRTVVPARPARFEETRHTAVRDEPLIAVAARYGTSADELERLNPGLTGSTVAAGQTVTVFRGIRPAQLVLLSPRIPDTLILKEAR</sequence>
<dbReference type="EMBL" id="JAUSUZ010000001">
    <property type="protein sequence ID" value="MDQ0364114.1"/>
    <property type="molecule type" value="Genomic_DNA"/>
</dbReference>
<accession>A0AAE4AVM3</accession>
<reference evidence="2 3" key="1">
    <citation type="submission" date="2023-07" db="EMBL/GenBank/DDBJ databases">
        <title>Sequencing the genomes of 1000 actinobacteria strains.</title>
        <authorList>
            <person name="Klenk H.-P."/>
        </authorList>
    </citation>
    <scope>NUCLEOTIDE SEQUENCE [LARGE SCALE GENOMIC DNA]</scope>
    <source>
        <strain evidence="2 3">DSM 44709</strain>
    </source>
</reference>
<protein>
    <submittedName>
        <fullName evidence="2">Phage baseplate assembly protein</fullName>
    </submittedName>
</protein>
<dbReference type="SMART" id="SM00257">
    <property type="entry name" value="LysM"/>
    <property type="match status" value="1"/>
</dbReference>
<gene>
    <name evidence="2" type="ORF">J2S42_000783</name>
</gene>
<dbReference type="Pfam" id="PF01476">
    <property type="entry name" value="LysM"/>
    <property type="match status" value="1"/>
</dbReference>
<dbReference type="RefSeq" id="WP_307235259.1">
    <property type="nucleotide sequence ID" value="NZ_JAUSUZ010000001.1"/>
</dbReference>
<name>A0AAE4AVM3_9ACTN</name>
<evidence type="ECO:0000313" key="3">
    <source>
        <dbReference type="Proteomes" id="UP001240236"/>
    </source>
</evidence>
<organism evidence="2 3">
    <name type="scientific">Catenuloplanes indicus</name>
    <dbReference type="NCBI Taxonomy" id="137267"/>
    <lineage>
        <taxon>Bacteria</taxon>
        <taxon>Bacillati</taxon>
        <taxon>Actinomycetota</taxon>
        <taxon>Actinomycetes</taxon>
        <taxon>Micromonosporales</taxon>
        <taxon>Micromonosporaceae</taxon>
        <taxon>Catenuloplanes</taxon>
    </lineage>
</organism>
<proteinExistence type="predicted"/>
<dbReference type="InterPro" id="IPR018392">
    <property type="entry name" value="LysM"/>
</dbReference>
<keyword evidence="3" id="KW-1185">Reference proteome</keyword>
<evidence type="ECO:0000259" key="1">
    <source>
        <dbReference type="PROSITE" id="PS51782"/>
    </source>
</evidence>
<dbReference type="Proteomes" id="UP001240236">
    <property type="component" value="Unassembled WGS sequence"/>
</dbReference>
<dbReference type="InterPro" id="IPR011749">
    <property type="entry name" value="CHP02243"/>
</dbReference>
<feature type="domain" description="LysM" evidence="1">
    <location>
        <begin position="1077"/>
        <end position="1121"/>
    </location>
</feature>
<comment type="caution">
    <text evidence="2">The sequence shown here is derived from an EMBL/GenBank/DDBJ whole genome shotgun (WGS) entry which is preliminary data.</text>
</comment>
<dbReference type="PROSITE" id="PS51782">
    <property type="entry name" value="LYSM"/>
    <property type="match status" value="1"/>
</dbReference>